<feature type="domain" description="NAD(P)-binding" evidence="1">
    <location>
        <begin position="7"/>
        <end position="196"/>
    </location>
</feature>
<name>A0A3N9Y208_9ACTN</name>
<dbReference type="Pfam" id="PF13460">
    <property type="entry name" value="NAD_binding_10"/>
    <property type="match status" value="1"/>
</dbReference>
<dbReference type="RefSeq" id="WP_124816576.1">
    <property type="nucleotide sequence ID" value="NZ_QDGB01000164.1"/>
</dbReference>
<dbReference type="InterPro" id="IPR016040">
    <property type="entry name" value="NAD(P)-bd_dom"/>
</dbReference>
<reference evidence="2 3" key="1">
    <citation type="submission" date="2018-04" db="EMBL/GenBank/DDBJ databases">
        <title>Micromonosporas from Atacama Desert.</title>
        <authorList>
            <person name="Carro L."/>
            <person name="Klenk H.-P."/>
            <person name="Goodfellow M."/>
        </authorList>
    </citation>
    <scope>NUCLEOTIDE SEQUENCE [LARGE SCALE GENOMIC DNA]</scope>
    <source>
        <strain evidence="2 3">LB19</strain>
    </source>
</reference>
<comment type="caution">
    <text evidence="2">The sequence shown here is derived from an EMBL/GenBank/DDBJ whole genome shotgun (WGS) entry which is preliminary data.</text>
</comment>
<proteinExistence type="predicted"/>
<gene>
    <name evidence="2" type="ORF">DDE19_04920</name>
</gene>
<dbReference type="AlphaFoldDB" id="A0A3N9Y208"/>
<dbReference type="Proteomes" id="UP000278981">
    <property type="component" value="Unassembled WGS sequence"/>
</dbReference>
<accession>A0A3N9Y208</accession>
<dbReference type="SUPFAM" id="SSF51735">
    <property type="entry name" value="NAD(P)-binding Rossmann-fold domains"/>
    <property type="match status" value="1"/>
</dbReference>
<dbReference type="PANTHER" id="PTHR43355">
    <property type="entry name" value="FLAVIN REDUCTASE (NADPH)"/>
    <property type="match status" value="1"/>
</dbReference>
<dbReference type="PANTHER" id="PTHR43355:SF2">
    <property type="entry name" value="FLAVIN REDUCTASE (NADPH)"/>
    <property type="match status" value="1"/>
</dbReference>
<dbReference type="GO" id="GO:0004074">
    <property type="term" value="F:biliverdin reductase [NAD(P)H] activity"/>
    <property type="evidence" value="ECO:0007669"/>
    <property type="project" value="TreeGrafter"/>
</dbReference>
<dbReference type="Gene3D" id="3.40.50.720">
    <property type="entry name" value="NAD(P)-binding Rossmann-like Domain"/>
    <property type="match status" value="1"/>
</dbReference>
<dbReference type="InterPro" id="IPR036291">
    <property type="entry name" value="NAD(P)-bd_dom_sf"/>
</dbReference>
<dbReference type="OrthoDB" id="4115876at2"/>
<dbReference type="EMBL" id="QDGB01000164">
    <property type="protein sequence ID" value="RQX19219.1"/>
    <property type="molecule type" value="Genomic_DNA"/>
</dbReference>
<protein>
    <submittedName>
        <fullName evidence="2">NAD-dependent epimerase</fullName>
    </submittedName>
</protein>
<organism evidence="2 3">
    <name type="scientific">Micromonospora ureilytica</name>
    <dbReference type="NCBI Taxonomy" id="709868"/>
    <lineage>
        <taxon>Bacteria</taxon>
        <taxon>Bacillati</taxon>
        <taxon>Actinomycetota</taxon>
        <taxon>Actinomycetes</taxon>
        <taxon>Micromonosporales</taxon>
        <taxon>Micromonosporaceae</taxon>
        <taxon>Micromonospora</taxon>
    </lineage>
</organism>
<dbReference type="GO" id="GO:0042602">
    <property type="term" value="F:riboflavin reductase (NADPH) activity"/>
    <property type="evidence" value="ECO:0007669"/>
    <property type="project" value="TreeGrafter"/>
</dbReference>
<evidence type="ECO:0000259" key="1">
    <source>
        <dbReference type="Pfam" id="PF13460"/>
    </source>
</evidence>
<dbReference type="InterPro" id="IPR051606">
    <property type="entry name" value="Polyketide_Oxido-like"/>
</dbReference>
<evidence type="ECO:0000313" key="3">
    <source>
        <dbReference type="Proteomes" id="UP000278981"/>
    </source>
</evidence>
<evidence type="ECO:0000313" key="2">
    <source>
        <dbReference type="EMBL" id="RQX19219.1"/>
    </source>
</evidence>
<sequence length="226" mass="24383">MRIVVFGANGGTGRRLVQQALDAGHDVRAVTRQPESFPVKDPGLEVVGADAAVDAPVDGADVVLSTLGVPFTRQPVTVYSRSTATFLAAMRRARVRRLVVVSSSATEPHPHAEGGFLLNRVIQPLVTATIGKSTYDDMRAMERLVRDSNLDWTIVRPSGLFDSDSVTRYRLSESRSDGVFTSRADLAACLLAQATDRTWVGRTVAVTTGEGTPTLLAMLRREAFGK</sequence>